<feature type="repeat" description="WD" evidence="3">
    <location>
        <begin position="1625"/>
        <end position="1666"/>
    </location>
</feature>
<dbReference type="EMBL" id="JAACJK010000003">
    <property type="protein sequence ID" value="KAF5340794.1"/>
    <property type="molecule type" value="Genomic_DNA"/>
</dbReference>
<feature type="coiled-coil region" evidence="4">
    <location>
        <begin position="1248"/>
        <end position="1282"/>
    </location>
</feature>
<dbReference type="PANTHER" id="PTHR19879">
    <property type="entry name" value="TRANSCRIPTION INITIATION FACTOR TFIID"/>
    <property type="match status" value="1"/>
</dbReference>
<evidence type="ECO:0000256" key="1">
    <source>
        <dbReference type="ARBA" id="ARBA00022574"/>
    </source>
</evidence>
<feature type="repeat" description="WD" evidence="3">
    <location>
        <begin position="1667"/>
        <end position="1707"/>
    </location>
</feature>
<evidence type="ECO:0000256" key="5">
    <source>
        <dbReference type="SAM" id="MobiDB-lite"/>
    </source>
</evidence>
<evidence type="ECO:0000313" key="7">
    <source>
        <dbReference type="EMBL" id="KAF5340794.1"/>
    </source>
</evidence>
<dbReference type="OrthoDB" id="3100778at2759"/>
<feature type="repeat" description="WD" evidence="3">
    <location>
        <begin position="1541"/>
        <end position="1582"/>
    </location>
</feature>
<dbReference type="InterPro" id="IPR036322">
    <property type="entry name" value="WD40_repeat_dom_sf"/>
</dbReference>
<dbReference type="Proteomes" id="UP000541558">
    <property type="component" value="Unassembled WGS sequence"/>
</dbReference>
<feature type="region of interest" description="Disordered" evidence="5">
    <location>
        <begin position="246"/>
        <end position="265"/>
    </location>
</feature>
<keyword evidence="1 3" id="KW-0853">WD repeat</keyword>
<feature type="repeat" description="WD" evidence="3">
    <location>
        <begin position="769"/>
        <end position="810"/>
    </location>
</feature>
<dbReference type="InterPro" id="IPR027417">
    <property type="entry name" value="P-loop_NTPase"/>
</dbReference>
<dbReference type="Gene3D" id="2.130.10.10">
    <property type="entry name" value="YVTN repeat-like/Quinoprotein amine dehydrogenase"/>
    <property type="match status" value="6"/>
</dbReference>
<dbReference type="Pfam" id="PF01926">
    <property type="entry name" value="MMR_HSR1"/>
    <property type="match status" value="1"/>
</dbReference>
<dbReference type="PROSITE" id="PS50294">
    <property type="entry name" value="WD_REPEATS_REGION"/>
    <property type="match status" value="13"/>
</dbReference>
<feature type="repeat" description="WD" evidence="3">
    <location>
        <begin position="644"/>
        <end position="685"/>
    </location>
</feature>
<feature type="coiled-coil region" evidence="4">
    <location>
        <begin position="1183"/>
        <end position="1210"/>
    </location>
</feature>
<reference evidence="7 8" key="1">
    <citation type="journal article" date="2020" name="ISME J.">
        <title>Uncovering the hidden diversity of litter-decomposition mechanisms in mushroom-forming fungi.</title>
        <authorList>
            <person name="Floudas D."/>
            <person name="Bentzer J."/>
            <person name="Ahren D."/>
            <person name="Johansson T."/>
            <person name="Persson P."/>
            <person name="Tunlid A."/>
        </authorList>
    </citation>
    <scope>NUCLEOTIDE SEQUENCE [LARGE SCALE GENOMIC DNA]</scope>
    <source>
        <strain evidence="7 8">CBS 175.51</strain>
    </source>
</reference>
<feature type="repeat" description="WD" evidence="3">
    <location>
        <begin position="1583"/>
        <end position="1624"/>
    </location>
</feature>
<organism evidence="7 8">
    <name type="scientific">Ephemerocybe angulata</name>
    <dbReference type="NCBI Taxonomy" id="980116"/>
    <lineage>
        <taxon>Eukaryota</taxon>
        <taxon>Fungi</taxon>
        <taxon>Dikarya</taxon>
        <taxon>Basidiomycota</taxon>
        <taxon>Agaricomycotina</taxon>
        <taxon>Agaricomycetes</taxon>
        <taxon>Agaricomycetidae</taxon>
        <taxon>Agaricales</taxon>
        <taxon>Agaricineae</taxon>
        <taxon>Psathyrellaceae</taxon>
        <taxon>Ephemerocybe</taxon>
    </lineage>
</organism>
<gene>
    <name evidence="7" type="ORF">D9611_007387</name>
</gene>
<evidence type="ECO:0000313" key="8">
    <source>
        <dbReference type="Proteomes" id="UP000541558"/>
    </source>
</evidence>
<feature type="coiled-coil region" evidence="4">
    <location>
        <begin position="266"/>
        <end position="356"/>
    </location>
</feature>
<evidence type="ECO:0000256" key="4">
    <source>
        <dbReference type="SAM" id="Coils"/>
    </source>
</evidence>
<keyword evidence="8" id="KW-1185">Reference proteome</keyword>
<dbReference type="SMART" id="SM00564">
    <property type="entry name" value="PQQ"/>
    <property type="match status" value="7"/>
</dbReference>
<sequence length="1707" mass="189629">MVEHTIVVLGRTDAGKTTFIKAVQHAVNADIPGPPATEEPTLGVKEYRITLPDGRSLTFLDTPGFDGYQPGERSKETEEILQMVEDHLSANGQSTPVSHVMVFLDANDMATTEFKGRARRTFERLFSNAQVACVTTRWDQIDEDDGPHITAEDAQNKEEDLYANAKSSGSLLEYLHDVRRNPGGDILHFRSGLTSKAYSSPRDVMLKLFAGPGSDGTLEERLAAVTKERDELAAKYDLLLQRQQAPITADDAAPPQDTARTPRTRRQRLLDTIEKFSAQVTEMIEELEREALDVADECAADRAAYEAASAATKEADGRLAKSTERMKVAEEERACLNRERDTLREQEQSLTKQLDEFGTKAALGVLPSVKERLSLRLKQTQTSLEDMEGWISTAEDYYQEGRQEVEQAAVETEKWKHIKQEKERELNEWHSLESERLLKDQESFRELQATLYTSFDAMREGLKDSWDGKLGDNPVFRERLDDYIIKPEIAEHPEVWAPVIEAFYETQVTLSLTQKMAEFHSAVVQRLKVREDMVEREWKKGVTAIFLPKLKDLPPPPPPLKGHSHAVRSVAFSWDGMKLVSGSVDNTVRVWDALTGKVQTTLGGHSGAVRSVAFSPSGECIISGSVDKTVRMWDVLAGRVDKVIVGHTGCVWSVEFSADGSQFVSGSADKTVRIWDASTGQIQRILEGHTSTVYSVVFIGEGSTIVSGSADKTVRVWDTLTGTVHTVLKGDSIVWSVASSRDGRWIVSGSEDTMVRVWDLLTGEVLRVLKGHTSHTRSVALSRDGLWIVSGSWDRTLRVWDASTGAVRSVRAEHTALSALIDNDGRLSSAPCDEDWLSDELFASSPLTINTPLNDVEGYEGADDCADSGKTTFIRAVCDAVSGMPGEHTDDEPTREIVEYKVQLADGLFMTLLDTPGFDGNLADSRDGTTEGILNELEQYIADKKLGPITHTLFFLNTDDMTMSDFTVLPRKAFERAFQGSKIACITACWDRMESENEAPFSAEEVVDKEESLYDSGRTGRSLLEYLENDRGYDIRRFRSGLPIEGEATSSAYTLPQDIIYELVGGQVVEPLREMLAAMTKERDELAAKLHPLPLQEPLEQALIVASDIAPLQEVVRPPRTRRQRLLDTIDEFSAQVIEMMTELEREALDVDAERAADRAAFEAASAAIEEAEGRLAESSEYVKVADRERANLAQERDALRQLEQSLTARLDEQGTEAALRALPSVNQRIKPRLEQTQASLSEMDRWISTAEEYYQEGRQEVEQAAAEIDKLILTKQEKERELNGWLSLESERLLKDQESIRELQATLFNNLDSMREGLKDSWEGKLGDNPVFRERLDDYVVKPEIAEHPEVWAPVIESFHETQVALSLTQKMAKFHSEVVQRLKVREDMVKREWKKGAERIFLLKELPPPPPPLTGHSNSVRSVAFSWDGMKIVSGSYDRTVRVWDALTGKVQTILEGHSDVVRSVAFSPDGGLIVSGSDDKIVRVWDVSTARVERVLAGHTSYVWSVDFSADGSRIVSGSGDATVRIWDASTGQVQRILKGHTDTVYSVVFIGEGSRILSGSADTTVRVWDTSTGTVHAVLKGDSGPVRSVAASEDGLWVVSGSEDRMVRVWDVLTGELLKVLKGHTSYVNSVALSQDGSWIVSGSWDRTFGVWDASTGAVRSMRADHGRDINGVALSRDGRRVASASCDKTVRVWDMASLTSVS</sequence>
<dbReference type="SMART" id="SM00320">
    <property type="entry name" value="WD40"/>
    <property type="match status" value="13"/>
</dbReference>
<feature type="repeat" description="WD" evidence="3">
    <location>
        <begin position="686"/>
        <end position="727"/>
    </location>
</feature>
<dbReference type="CDD" id="cd00882">
    <property type="entry name" value="Ras_like_GTPase"/>
    <property type="match status" value="1"/>
</dbReference>
<dbReference type="PROSITE" id="PS50082">
    <property type="entry name" value="WD_REPEATS_2"/>
    <property type="match status" value="13"/>
</dbReference>
<dbReference type="GO" id="GO:0005525">
    <property type="term" value="F:GTP binding"/>
    <property type="evidence" value="ECO:0007669"/>
    <property type="project" value="InterPro"/>
</dbReference>
<dbReference type="InterPro" id="IPR001680">
    <property type="entry name" value="WD40_rpt"/>
</dbReference>
<dbReference type="CDD" id="cd00200">
    <property type="entry name" value="WD40"/>
    <property type="match status" value="2"/>
</dbReference>
<evidence type="ECO:0000256" key="3">
    <source>
        <dbReference type="PROSITE-ProRule" id="PRU00221"/>
    </source>
</evidence>
<name>A0A8H5CGD7_9AGAR</name>
<keyword evidence="2" id="KW-0677">Repeat</keyword>
<feature type="domain" description="G" evidence="6">
    <location>
        <begin position="6"/>
        <end position="89"/>
    </location>
</feature>
<proteinExistence type="predicted"/>
<dbReference type="InterPro" id="IPR015943">
    <property type="entry name" value="WD40/YVTN_repeat-like_dom_sf"/>
</dbReference>
<dbReference type="InterPro" id="IPR020472">
    <property type="entry name" value="WD40_PAC1"/>
</dbReference>
<dbReference type="PROSITE" id="PS00678">
    <property type="entry name" value="WD_REPEATS_1"/>
    <property type="match status" value="8"/>
</dbReference>
<keyword evidence="4" id="KW-0175">Coiled coil</keyword>
<feature type="compositionally biased region" description="Low complexity" evidence="5">
    <location>
        <begin position="246"/>
        <end position="261"/>
    </location>
</feature>
<dbReference type="PANTHER" id="PTHR19879:SF9">
    <property type="entry name" value="TRANSCRIPTION INITIATION FACTOR TFIID SUBUNIT 5"/>
    <property type="match status" value="1"/>
</dbReference>
<evidence type="ECO:0000259" key="6">
    <source>
        <dbReference type="Pfam" id="PF01926"/>
    </source>
</evidence>
<dbReference type="InterPro" id="IPR019775">
    <property type="entry name" value="WD40_repeat_CS"/>
</dbReference>
<feature type="repeat" description="WD" evidence="3">
    <location>
        <begin position="1415"/>
        <end position="1456"/>
    </location>
</feature>
<dbReference type="Gene3D" id="3.40.50.300">
    <property type="entry name" value="P-loop containing nucleotide triphosphate hydrolases"/>
    <property type="match status" value="2"/>
</dbReference>
<feature type="repeat" description="WD" evidence="3">
    <location>
        <begin position="560"/>
        <end position="601"/>
    </location>
</feature>
<dbReference type="SUPFAM" id="SSF50978">
    <property type="entry name" value="WD40 repeat-like"/>
    <property type="match status" value="2"/>
</dbReference>
<comment type="caution">
    <text evidence="7">The sequence shown here is derived from an EMBL/GenBank/DDBJ whole genome shotgun (WGS) entry which is preliminary data.</text>
</comment>
<evidence type="ECO:0000256" key="2">
    <source>
        <dbReference type="ARBA" id="ARBA00022737"/>
    </source>
</evidence>
<dbReference type="InterPro" id="IPR006073">
    <property type="entry name" value="GTP-bd"/>
</dbReference>
<accession>A0A8H5CGD7</accession>
<protein>
    <recommendedName>
        <fullName evidence="6">G domain-containing protein</fullName>
    </recommendedName>
</protein>
<feature type="repeat" description="WD" evidence="3">
    <location>
        <begin position="1499"/>
        <end position="1540"/>
    </location>
</feature>
<dbReference type="SUPFAM" id="SSF52540">
    <property type="entry name" value="P-loop containing nucleoside triphosphate hydrolases"/>
    <property type="match status" value="2"/>
</dbReference>
<dbReference type="InterPro" id="IPR018391">
    <property type="entry name" value="PQQ_b-propeller_rpt"/>
</dbReference>
<dbReference type="PRINTS" id="PR00320">
    <property type="entry name" value="GPROTEINBRPT"/>
</dbReference>
<dbReference type="Pfam" id="PF00400">
    <property type="entry name" value="WD40"/>
    <property type="match status" value="13"/>
</dbReference>
<feature type="repeat" description="WD" evidence="3">
    <location>
        <begin position="734"/>
        <end position="768"/>
    </location>
</feature>
<feature type="repeat" description="WD" evidence="3">
    <location>
        <begin position="1457"/>
        <end position="1498"/>
    </location>
</feature>
<feature type="repeat" description="WD" evidence="3">
    <location>
        <begin position="602"/>
        <end position="643"/>
    </location>
</feature>